<dbReference type="Proteomes" id="UP000662783">
    <property type="component" value="Chromosome"/>
</dbReference>
<keyword evidence="1" id="KW-1133">Transmembrane helix</keyword>
<evidence type="ECO:0000313" key="3">
    <source>
        <dbReference type="Proteomes" id="UP000662783"/>
    </source>
</evidence>
<feature type="transmembrane region" description="Helical" evidence="1">
    <location>
        <begin position="55"/>
        <end position="74"/>
    </location>
</feature>
<proteinExistence type="predicted"/>
<dbReference type="KEGG" id="fuv:JR347_16340"/>
<dbReference type="AlphaFoldDB" id="A0A974WF98"/>
<organism evidence="2 3">
    <name type="scientific">Fulvivirga lutea</name>
    <dbReference type="NCBI Taxonomy" id="2810512"/>
    <lineage>
        <taxon>Bacteria</taxon>
        <taxon>Pseudomonadati</taxon>
        <taxon>Bacteroidota</taxon>
        <taxon>Cytophagia</taxon>
        <taxon>Cytophagales</taxon>
        <taxon>Fulvivirgaceae</taxon>
        <taxon>Fulvivirga</taxon>
    </lineage>
</organism>
<gene>
    <name evidence="2" type="ORF">JR347_16340</name>
</gene>
<name>A0A974WF98_9BACT</name>
<dbReference type="Pfam" id="PF19638">
    <property type="entry name" value="DUF6141"/>
    <property type="match status" value="1"/>
</dbReference>
<feature type="transmembrane region" description="Helical" evidence="1">
    <location>
        <begin position="12"/>
        <end position="35"/>
    </location>
</feature>
<sequence>MRVFVETQRFNQIWLWVLIIALDTVFLTLFAKAVYYQLYLGIPIGNNPISNTGLILLSMFVILLLAGITLLLFFSRLHTRIENDGVSFKFNPFMGKWKNIPIVDIQHFEVKKFNPITEFGGWGYRKVSGKLLVNTSGNTALFIKTIQNQLIVIGTQFPDEVANTMQKLMNKKDNN</sequence>
<dbReference type="EMBL" id="CP070608">
    <property type="protein sequence ID" value="QSE97141.1"/>
    <property type="molecule type" value="Genomic_DNA"/>
</dbReference>
<keyword evidence="1" id="KW-0812">Transmembrane</keyword>
<dbReference type="InterPro" id="IPR046139">
    <property type="entry name" value="DUF6141"/>
</dbReference>
<protein>
    <submittedName>
        <fullName evidence="2">Uncharacterized protein</fullName>
    </submittedName>
</protein>
<evidence type="ECO:0000313" key="2">
    <source>
        <dbReference type="EMBL" id="QSE97141.1"/>
    </source>
</evidence>
<keyword evidence="1" id="KW-0472">Membrane</keyword>
<accession>A0A974WF98</accession>
<dbReference type="RefSeq" id="WP_205721654.1">
    <property type="nucleotide sequence ID" value="NZ_CP070608.1"/>
</dbReference>
<evidence type="ECO:0000256" key="1">
    <source>
        <dbReference type="SAM" id="Phobius"/>
    </source>
</evidence>
<keyword evidence="3" id="KW-1185">Reference proteome</keyword>
<reference evidence="2" key="1">
    <citation type="submission" date="2021-02" db="EMBL/GenBank/DDBJ databases">
        <title>Fulvivirga sp. S481 isolated from sea water.</title>
        <authorList>
            <person name="Bae S.S."/>
            <person name="Baek K."/>
        </authorList>
    </citation>
    <scope>NUCLEOTIDE SEQUENCE</scope>
    <source>
        <strain evidence="2">S481</strain>
    </source>
</reference>